<proteinExistence type="predicted"/>
<organism evidence="1 2">
    <name type="scientific">Halothiobacillus neapolitanus (strain ATCC 23641 / DSM 15147 / CIP 104769 / NCIMB 8539 / c2)</name>
    <name type="common">Thiobacillus neapolitanus</name>
    <dbReference type="NCBI Taxonomy" id="555778"/>
    <lineage>
        <taxon>Bacteria</taxon>
        <taxon>Pseudomonadati</taxon>
        <taxon>Pseudomonadota</taxon>
        <taxon>Gammaproteobacteria</taxon>
        <taxon>Chromatiales</taxon>
        <taxon>Halothiobacillaceae</taxon>
        <taxon>Halothiobacillus</taxon>
    </lineage>
</organism>
<sequence length="82" mass="9328">MSNQDSFHISVGDDPDHEDLTAEVYYEGAYLALISQENGLDNAEIELQPNPSGGAWIFELEGFADALQRAKCRLWDLRRREE</sequence>
<keyword evidence="2" id="KW-1185">Reference proteome</keyword>
<evidence type="ECO:0000313" key="2">
    <source>
        <dbReference type="Proteomes" id="UP000009102"/>
    </source>
</evidence>
<dbReference type="RefSeq" id="WP_012823820.1">
    <property type="nucleotide sequence ID" value="NC_013422.1"/>
</dbReference>
<gene>
    <name evidence="1" type="ordered locus">Hneap_0942</name>
</gene>
<dbReference type="Proteomes" id="UP000009102">
    <property type="component" value="Chromosome"/>
</dbReference>
<name>D0KZB1_HALNC</name>
<dbReference type="KEGG" id="hna:Hneap_0942"/>
<dbReference type="AlphaFoldDB" id="D0KZB1"/>
<dbReference type="EMBL" id="CP001801">
    <property type="protein sequence ID" value="ACX95784.1"/>
    <property type="molecule type" value="Genomic_DNA"/>
</dbReference>
<dbReference type="HOGENOM" id="CLU_174899_0_0_6"/>
<protein>
    <submittedName>
        <fullName evidence="1">Uncharacterized protein</fullName>
    </submittedName>
</protein>
<reference evidence="1 2" key="1">
    <citation type="submission" date="2009-10" db="EMBL/GenBank/DDBJ databases">
        <title>Complete sequence of Halothiobacillus neapolitanus c2.</title>
        <authorList>
            <consortium name="US DOE Joint Genome Institute"/>
            <person name="Lucas S."/>
            <person name="Copeland A."/>
            <person name="Lapidus A."/>
            <person name="Glavina del Rio T."/>
            <person name="Tice H."/>
            <person name="Bruce D."/>
            <person name="Goodwin L."/>
            <person name="Pitluck S."/>
            <person name="Davenport K."/>
            <person name="Brettin T."/>
            <person name="Detter J.C."/>
            <person name="Han C."/>
            <person name="Tapia R."/>
            <person name="Larimer F."/>
            <person name="Land M."/>
            <person name="Hauser L."/>
            <person name="Kyrpides N."/>
            <person name="Mikhailova N."/>
            <person name="Kerfeld C."/>
            <person name="Cannon G."/>
            <person name="Heinhort S."/>
        </authorList>
    </citation>
    <scope>NUCLEOTIDE SEQUENCE [LARGE SCALE GENOMIC DNA]</scope>
    <source>
        <strain evidence="2">ATCC 23641 / c2</strain>
    </source>
</reference>
<accession>D0KZB1</accession>
<evidence type="ECO:0000313" key="1">
    <source>
        <dbReference type="EMBL" id="ACX95784.1"/>
    </source>
</evidence>